<dbReference type="Gene3D" id="6.20.330.10">
    <property type="match status" value="1"/>
</dbReference>
<keyword evidence="2" id="KW-0645">Protease</keyword>
<evidence type="ECO:0000313" key="7">
    <source>
        <dbReference type="Proteomes" id="UP000199181"/>
    </source>
</evidence>
<dbReference type="Proteomes" id="UP000199181">
    <property type="component" value="Unassembled WGS sequence"/>
</dbReference>
<dbReference type="CDD" id="cd07018">
    <property type="entry name" value="S49_SppA_67K_type"/>
    <property type="match status" value="1"/>
</dbReference>
<dbReference type="AlphaFoldDB" id="A0A1I0JCS1"/>
<proteinExistence type="inferred from homology"/>
<dbReference type="Gene3D" id="3.40.1750.10">
    <property type="entry name" value="peptide peptidase (sppa) like domain"/>
    <property type="match status" value="1"/>
</dbReference>
<keyword evidence="4" id="KW-0720">Serine protease</keyword>
<dbReference type="InterPro" id="IPR002142">
    <property type="entry name" value="Peptidase_S49"/>
</dbReference>
<feature type="domain" description="Peptidase S49" evidence="5">
    <location>
        <begin position="605"/>
        <end position="750"/>
    </location>
</feature>
<protein>
    <submittedName>
        <fullName evidence="6">Signal peptide peptidase A. Serine peptidase. MEROPS family S49</fullName>
    </submittedName>
</protein>
<evidence type="ECO:0000256" key="4">
    <source>
        <dbReference type="ARBA" id="ARBA00022825"/>
    </source>
</evidence>
<reference evidence="7" key="1">
    <citation type="submission" date="2016-10" db="EMBL/GenBank/DDBJ databases">
        <authorList>
            <person name="Varghese N."/>
            <person name="Submissions S."/>
        </authorList>
    </citation>
    <scope>NUCLEOTIDE SEQUENCE [LARGE SCALE GENOMIC DNA]</scope>
    <source>
        <strain evidence="7">DSM 16858</strain>
    </source>
</reference>
<sequence>MRLLLVLLLLPGAVLAQTPAIVRPLVGSRGLTLPPESTALVDEATSLSINPAGLRFVEAPQLFYVHERHRVLDQVGNGLFTGTSLFGAAGLGLGVEWLRHPAGPDYRRTTFGFSLGTDTLALGAAHHAFSSEESAALDRLSSWDVGVSGRPARSFSYGIVAKDLNAPEEGTLKLPRTLELGVGLRPFGERYTLGADYLLRPGGLDEGRLSYTLKAEVVRGLRLSAGASHGLRRGEPLSVQVAATLDTAFLGLTYAGGGTEDGLDHTLALRLSLAPYRSLAEASRVVALVDLNDRLAGGSSPGLALLGISGSDPYLRLMRFLEQATRDERLGGVVLKMEGLGGLGWGRAEELRQAVLRLRAAGKKVLALALSCDDPGYFVASAADQIYALPASSFLINGLSASVTSVGGTMEKLGVSWDVARVGEYKTAPEQLTRKDMSEAERETLNAWLDTQVGWYEQAVTGGRKLPVERLREAWKVGLIPPRMAQSLGLIDGIVEGQEALQERLEQLVPGAAYAEDYTPKDARQTRWGSMRRIAIVPVLGTIAGGKSREDPLGASRIAGAETVALALYRAQVDPSVVAIVLRVDSGGGDVLASDLMYRAVLEAKKVKPVIASMGDVAASGGYYAAMAADEVFANPTTLTGSIGVFYLKPALKGLLEDKLGVTQQTLPRAPLADLMGFWRPWTPEEQRAVQGWVDASYDDFITYVAQARKLEKAQVDTLARGRVWSGQDAHARGLVDRLGGLPDAVAAARRRGGASPTEELELVVYGDAKGLFSSLGGEPGVLARLLPGPTATLPPGLQGLLRETGLTGEALEPGLKAALPFSLSIR</sequence>
<comment type="similarity">
    <text evidence="1">Belongs to the peptidase S49 family.</text>
</comment>
<accession>A0A1I0JCS1</accession>
<organism evidence="6 7">
    <name type="scientific">Stigmatella erecta</name>
    <dbReference type="NCBI Taxonomy" id="83460"/>
    <lineage>
        <taxon>Bacteria</taxon>
        <taxon>Pseudomonadati</taxon>
        <taxon>Myxococcota</taxon>
        <taxon>Myxococcia</taxon>
        <taxon>Myxococcales</taxon>
        <taxon>Cystobacterineae</taxon>
        <taxon>Archangiaceae</taxon>
        <taxon>Stigmatella</taxon>
    </lineage>
</organism>
<dbReference type="Gene3D" id="3.90.226.10">
    <property type="entry name" value="2-enoyl-CoA Hydratase, Chain A, domain 1"/>
    <property type="match status" value="2"/>
</dbReference>
<dbReference type="InterPro" id="IPR047272">
    <property type="entry name" value="S49_SppA_C"/>
</dbReference>
<dbReference type="NCBIfam" id="TIGR00706">
    <property type="entry name" value="SppA_dom"/>
    <property type="match status" value="1"/>
</dbReference>
<evidence type="ECO:0000256" key="2">
    <source>
        <dbReference type="ARBA" id="ARBA00022670"/>
    </source>
</evidence>
<dbReference type="InterPro" id="IPR029045">
    <property type="entry name" value="ClpP/crotonase-like_dom_sf"/>
</dbReference>
<gene>
    <name evidence="6" type="ORF">SAMN05443639_107158</name>
</gene>
<dbReference type="InterPro" id="IPR047217">
    <property type="entry name" value="S49_SppA_67K_type_N"/>
</dbReference>
<dbReference type="PANTHER" id="PTHR33209:SF1">
    <property type="entry name" value="PEPTIDASE S49 DOMAIN-CONTAINING PROTEIN"/>
    <property type="match status" value="1"/>
</dbReference>
<dbReference type="EMBL" id="FOIJ01000007">
    <property type="protein sequence ID" value="SEU07874.1"/>
    <property type="molecule type" value="Genomic_DNA"/>
</dbReference>
<evidence type="ECO:0000259" key="5">
    <source>
        <dbReference type="Pfam" id="PF01343"/>
    </source>
</evidence>
<dbReference type="GO" id="GO:0006508">
    <property type="term" value="P:proteolysis"/>
    <property type="evidence" value="ECO:0007669"/>
    <property type="project" value="UniProtKB-KW"/>
</dbReference>
<evidence type="ECO:0000313" key="6">
    <source>
        <dbReference type="EMBL" id="SEU07874.1"/>
    </source>
</evidence>
<dbReference type="PANTHER" id="PTHR33209">
    <property type="entry name" value="PROTEASE 4"/>
    <property type="match status" value="1"/>
</dbReference>
<dbReference type="CDD" id="cd07023">
    <property type="entry name" value="S49_Sppa_N_C"/>
    <property type="match status" value="1"/>
</dbReference>
<name>A0A1I0JCS1_9BACT</name>
<keyword evidence="3" id="KW-0378">Hydrolase</keyword>
<dbReference type="GO" id="GO:0008236">
    <property type="term" value="F:serine-type peptidase activity"/>
    <property type="evidence" value="ECO:0007669"/>
    <property type="project" value="UniProtKB-KW"/>
</dbReference>
<dbReference type="RefSeq" id="WP_093521061.1">
    <property type="nucleotide sequence ID" value="NZ_FOIJ01000007.1"/>
</dbReference>
<evidence type="ECO:0000256" key="1">
    <source>
        <dbReference type="ARBA" id="ARBA00008683"/>
    </source>
</evidence>
<dbReference type="Pfam" id="PF01343">
    <property type="entry name" value="Peptidase_S49"/>
    <property type="match status" value="2"/>
</dbReference>
<evidence type="ECO:0000256" key="3">
    <source>
        <dbReference type="ARBA" id="ARBA00022801"/>
    </source>
</evidence>
<keyword evidence="7" id="KW-1185">Reference proteome</keyword>
<feature type="domain" description="Peptidase S49" evidence="5">
    <location>
        <begin position="358"/>
        <end position="503"/>
    </location>
</feature>
<dbReference type="InterPro" id="IPR004635">
    <property type="entry name" value="Pept_S49_SppA"/>
</dbReference>
<dbReference type="SUPFAM" id="SSF52096">
    <property type="entry name" value="ClpP/crotonase"/>
    <property type="match status" value="2"/>
</dbReference>